<protein>
    <submittedName>
        <fullName evidence="1">(spotted green pufferfish) hypothetical protein</fullName>
    </submittedName>
</protein>
<reference evidence="1" key="2">
    <citation type="submission" date="2004-02" db="EMBL/GenBank/DDBJ databases">
        <authorList>
            <consortium name="Genoscope"/>
            <consortium name="Whitehead Institute Centre for Genome Research"/>
        </authorList>
    </citation>
    <scope>NUCLEOTIDE SEQUENCE</scope>
</reference>
<gene>
    <name evidence="1" type="ORF">GSTENG00009419001</name>
</gene>
<dbReference type="HOGENOM" id="CLU_2549013_0_0_1"/>
<dbReference type="Proteomes" id="UP000007303">
    <property type="component" value="Unassembled WGS sequence"/>
</dbReference>
<dbReference type="Ensembl" id="ENSTNIT00000008109.1">
    <property type="protein sequence ID" value="ENSTNIP00000007948.1"/>
    <property type="gene ID" value="ENSTNIG00000005269.1"/>
</dbReference>
<dbReference type="InterPro" id="IPR011047">
    <property type="entry name" value="Quinoprotein_ADH-like_sf"/>
</dbReference>
<organism evidence="1">
    <name type="scientific">Tetraodon nigroviridis</name>
    <name type="common">Spotted green pufferfish</name>
    <name type="synonym">Chelonodon nigroviridis</name>
    <dbReference type="NCBI Taxonomy" id="99883"/>
    <lineage>
        <taxon>Eukaryota</taxon>
        <taxon>Metazoa</taxon>
        <taxon>Chordata</taxon>
        <taxon>Craniata</taxon>
        <taxon>Vertebrata</taxon>
        <taxon>Euteleostomi</taxon>
        <taxon>Actinopterygii</taxon>
        <taxon>Neopterygii</taxon>
        <taxon>Teleostei</taxon>
        <taxon>Neoteleostei</taxon>
        <taxon>Acanthomorphata</taxon>
        <taxon>Eupercaria</taxon>
        <taxon>Tetraodontiformes</taxon>
        <taxon>Tetradontoidea</taxon>
        <taxon>Tetraodontidae</taxon>
        <taxon>Tetraodon</taxon>
    </lineage>
</organism>
<dbReference type="EMBL" id="CAAE01011251">
    <property type="protein sequence ID" value="CAF93664.1"/>
    <property type="molecule type" value="Genomic_DNA"/>
</dbReference>
<dbReference type="AlphaFoldDB" id="Q4T0B8"/>
<name>Q4T0B8_TETNG</name>
<reference evidence="2" key="3">
    <citation type="submission" date="2025-05" db="UniProtKB">
        <authorList>
            <consortium name="Ensembl"/>
        </authorList>
    </citation>
    <scope>IDENTIFICATION</scope>
</reference>
<proteinExistence type="predicted"/>
<accession>Q4T0B8</accession>
<evidence type="ECO:0000313" key="3">
    <source>
        <dbReference type="Proteomes" id="UP000007303"/>
    </source>
</evidence>
<evidence type="ECO:0000313" key="1">
    <source>
        <dbReference type="EMBL" id="CAF93664.1"/>
    </source>
</evidence>
<dbReference type="GeneTree" id="ENSGT00940000165262"/>
<dbReference type="SUPFAM" id="SSF50998">
    <property type="entry name" value="Quinoprotein alcohol dehydrogenase-like"/>
    <property type="match status" value="1"/>
</dbReference>
<feature type="non-terminal residue" evidence="1">
    <location>
        <position position="83"/>
    </location>
</feature>
<dbReference type="KEGG" id="tng:GSTEN00009419G001"/>
<dbReference type="STRING" id="99883.ENSTNIP00000007948"/>
<evidence type="ECO:0000313" key="2">
    <source>
        <dbReference type="Ensembl" id="ENSTNIP00000007948.1"/>
    </source>
</evidence>
<dbReference type="OrthoDB" id="8721430at2759"/>
<keyword evidence="3" id="KW-1185">Reference proteome</keyword>
<reference evidence="1 3" key="1">
    <citation type="journal article" date="2004" name="Nature">
        <title>Genome duplication in the teleost fish Tetraodon nigroviridis reveals the early vertebrate proto-karyotype.</title>
        <authorList>
            <person name="Jaillon O."/>
            <person name="Aury J.-M."/>
            <person name="Brunet F."/>
            <person name="Petit J.-L."/>
            <person name="Stange-Thomann N."/>
            <person name="Mauceli E."/>
            <person name="Bouneau L."/>
            <person name="Fischer C."/>
            <person name="Ozouf-Costaz C."/>
            <person name="Bernot A."/>
            <person name="Nicaud S."/>
            <person name="Jaffe D."/>
            <person name="Fisher S."/>
            <person name="Lutfalla G."/>
            <person name="Dossat C."/>
            <person name="Segurens B."/>
            <person name="Dasilva C."/>
            <person name="Salanoubat M."/>
            <person name="Levy M."/>
            <person name="Boudet N."/>
            <person name="Castellano S."/>
            <person name="Anthouard V."/>
            <person name="Jubin C."/>
            <person name="Castelli V."/>
            <person name="Katinka M."/>
            <person name="Vacherie B."/>
            <person name="Biemont C."/>
            <person name="Skalli Z."/>
            <person name="Cattolico L."/>
            <person name="Poulain J."/>
            <person name="De Berardinis V."/>
            <person name="Cruaud C."/>
            <person name="Duprat S."/>
            <person name="Brottier P."/>
            <person name="Coutanceau J.-P."/>
            <person name="Gouzy J."/>
            <person name="Parra G."/>
            <person name="Lardier G."/>
            <person name="Chapple C."/>
            <person name="McKernan K.J."/>
            <person name="McEwan P."/>
            <person name="Bosak S."/>
            <person name="Kellis M."/>
            <person name="Volff J.-N."/>
            <person name="Guigo R."/>
            <person name="Zody M.C."/>
            <person name="Mesirov J."/>
            <person name="Lindblad-Toh K."/>
            <person name="Birren B."/>
            <person name="Nusbaum C."/>
            <person name="Kahn D."/>
            <person name="Robinson-Rechavi M."/>
            <person name="Laudet V."/>
            <person name="Schachter V."/>
            <person name="Quetier F."/>
            <person name="Saurin W."/>
            <person name="Scarpelli C."/>
            <person name="Wincker P."/>
            <person name="Lander E.S."/>
            <person name="Weissenbach J."/>
            <person name="Roest Crollius H."/>
        </authorList>
    </citation>
    <scope>NUCLEOTIDE SEQUENCE [LARGE SCALE GENOMIC DNA]</scope>
</reference>
<sequence length="83" mass="9209">MAHLVSSGDGLVVTVDRESGDVLWSQNYGSPVVGVYLYSGDSLRHAPQLSLAMETLRFLTFSTNNLADSHSTLKWSYQFVKEQ</sequence>